<dbReference type="Pfam" id="PF00226">
    <property type="entry name" value="DnaJ"/>
    <property type="match status" value="1"/>
</dbReference>
<keyword evidence="1" id="KW-0597">Phosphoprotein</keyword>
<feature type="domain" description="J" evidence="3">
    <location>
        <begin position="15"/>
        <end position="82"/>
    </location>
</feature>
<dbReference type="InterPro" id="IPR018253">
    <property type="entry name" value="DnaJ_domain_CS"/>
</dbReference>
<sequence length="252" mass="29632">MTLLDDCQEHFASRDLYQIIGVDKSASSSEVKRAYYKLSLKVHPDRVDEGERESSTKKFQVLGRIHSVLSNSDARALYDESGEILDEDLPEAQQDRDWSQYWRLLFPKITLKDIQEFETKYRNSAEEKNDLIGYYVQLEGDMETIMENMMCSRIEDENRYYKILNPLIESGELPEFKSFQRDSKKRKKRKKNAEKEAREATKLKQELGINESNDLTSMILKRQENRMRQSENFLASLEAKYANSSKKGKKRK</sequence>
<accession>B3RQ84</accession>
<dbReference type="PROSITE" id="PS50076">
    <property type="entry name" value="DNAJ_2"/>
    <property type="match status" value="1"/>
</dbReference>
<dbReference type="GO" id="GO:0031072">
    <property type="term" value="F:heat shock protein binding"/>
    <property type="evidence" value="ECO:0000318"/>
    <property type="project" value="GO_Central"/>
</dbReference>
<dbReference type="GO" id="GO:0005737">
    <property type="term" value="C:cytoplasm"/>
    <property type="evidence" value="ECO:0000318"/>
    <property type="project" value="GO_Central"/>
</dbReference>
<dbReference type="Gene3D" id="1.10.287.110">
    <property type="entry name" value="DnaJ domain"/>
    <property type="match status" value="1"/>
</dbReference>
<dbReference type="AlphaFoldDB" id="B3RQ84"/>
<dbReference type="InterPro" id="IPR001623">
    <property type="entry name" value="DnaJ_domain"/>
</dbReference>
<dbReference type="Proteomes" id="UP000009022">
    <property type="component" value="Unassembled WGS sequence"/>
</dbReference>
<dbReference type="InParanoid" id="B3RQ84"/>
<dbReference type="Pfam" id="PF23302">
    <property type="entry name" value="HTH_DNAJC9"/>
    <property type="match status" value="1"/>
</dbReference>
<evidence type="ECO:0000313" key="5">
    <source>
        <dbReference type="Proteomes" id="UP000009022"/>
    </source>
</evidence>
<proteinExistence type="predicted"/>
<dbReference type="FunFam" id="1.10.287.110:FF:000035">
    <property type="entry name" value="DnaJ homolog subfamily C member 9"/>
    <property type="match status" value="1"/>
</dbReference>
<dbReference type="PANTHER" id="PTHR44144:SF1">
    <property type="entry name" value="DNAJ HOMOLOG SUBFAMILY C MEMBER 9"/>
    <property type="match status" value="1"/>
</dbReference>
<dbReference type="EMBL" id="DS985242">
    <property type="protein sequence ID" value="EDV27778.1"/>
    <property type="molecule type" value="Genomic_DNA"/>
</dbReference>
<dbReference type="InterPro" id="IPR036869">
    <property type="entry name" value="J_dom_sf"/>
</dbReference>
<dbReference type="CDD" id="cd06257">
    <property type="entry name" value="DnaJ"/>
    <property type="match status" value="1"/>
</dbReference>
<evidence type="ECO:0000313" key="4">
    <source>
        <dbReference type="EMBL" id="EDV27778.1"/>
    </source>
</evidence>
<dbReference type="PROSITE" id="PS00636">
    <property type="entry name" value="DNAJ_1"/>
    <property type="match status" value="1"/>
</dbReference>
<evidence type="ECO:0000256" key="2">
    <source>
        <dbReference type="SAM" id="MobiDB-lite"/>
    </source>
</evidence>
<keyword evidence="5" id="KW-1185">Reference proteome</keyword>
<evidence type="ECO:0000259" key="3">
    <source>
        <dbReference type="PROSITE" id="PS50076"/>
    </source>
</evidence>
<name>B3RQ84_TRIAD</name>
<dbReference type="PANTHER" id="PTHR44144">
    <property type="entry name" value="DNAJ HOMOLOG SUBFAMILY C MEMBER 9"/>
    <property type="match status" value="1"/>
</dbReference>
<dbReference type="InterPro" id="IPR052594">
    <property type="entry name" value="J_domain-containing_protein"/>
</dbReference>
<protein>
    <recommendedName>
        <fullName evidence="3">J domain-containing protein</fullName>
    </recommendedName>
</protein>
<dbReference type="HOGENOM" id="CLU_055868_1_0_1"/>
<dbReference type="PRINTS" id="PR00625">
    <property type="entry name" value="JDOMAIN"/>
</dbReference>
<dbReference type="InterPro" id="IPR056453">
    <property type="entry name" value="HTH_DNAJC9"/>
</dbReference>
<gene>
    <name evidence="4" type="ORF">TRIADDRAFT_21399</name>
</gene>
<feature type="compositionally biased region" description="Basic residues" evidence="2">
    <location>
        <begin position="183"/>
        <end position="192"/>
    </location>
</feature>
<evidence type="ECO:0000256" key="1">
    <source>
        <dbReference type="ARBA" id="ARBA00022553"/>
    </source>
</evidence>
<dbReference type="OMA" id="WLDLWSK"/>
<dbReference type="CTD" id="6751357"/>
<reference evidence="4 5" key="1">
    <citation type="journal article" date="2008" name="Nature">
        <title>The Trichoplax genome and the nature of placozoans.</title>
        <authorList>
            <person name="Srivastava M."/>
            <person name="Begovic E."/>
            <person name="Chapman J."/>
            <person name="Putnam N.H."/>
            <person name="Hellsten U."/>
            <person name="Kawashima T."/>
            <person name="Kuo A."/>
            <person name="Mitros T."/>
            <person name="Salamov A."/>
            <person name="Carpenter M.L."/>
            <person name="Signorovitch A.Y."/>
            <person name="Moreno M.A."/>
            <person name="Kamm K."/>
            <person name="Grimwood J."/>
            <person name="Schmutz J."/>
            <person name="Shapiro H."/>
            <person name="Grigoriev I.V."/>
            <person name="Buss L.W."/>
            <person name="Schierwater B."/>
            <person name="Dellaporta S.L."/>
            <person name="Rokhsar D.S."/>
        </authorList>
    </citation>
    <scope>NUCLEOTIDE SEQUENCE [LARGE SCALE GENOMIC DNA]</scope>
    <source>
        <strain evidence="4 5">Grell-BS-1999</strain>
    </source>
</reference>
<dbReference type="GeneID" id="6751357"/>
<dbReference type="STRING" id="10228.B3RQ84"/>
<dbReference type="GO" id="GO:0005634">
    <property type="term" value="C:nucleus"/>
    <property type="evidence" value="ECO:0000318"/>
    <property type="project" value="GO_Central"/>
</dbReference>
<dbReference type="OrthoDB" id="110024at2759"/>
<dbReference type="RefSeq" id="XP_002109612.1">
    <property type="nucleotide sequence ID" value="XM_002109576.1"/>
</dbReference>
<organism evidence="4 5">
    <name type="scientific">Trichoplax adhaerens</name>
    <name type="common">Trichoplax reptans</name>
    <dbReference type="NCBI Taxonomy" id="10228"/>
    <lineage>
        <taxon>Eukaryota</taxon>
        <taxon>Metazoa</taxon>
        <taxon>Placozoa</taxon>
        <taxon>Uniplacotomia</taxon>
        <taxon>Trichoplacea</taxon>
        <taxon>Trichoplacidae</taxon>
        <taxon>Trichoplax</taxon>
    </lineage>
</organism>
<dbReference type="eggNOG" id="KOG0719">
    <property type="taxonomic scope" value="Eukaryota"/>
</dbReference>
<dbReference type="KEGG" id="tad:TRIADDRAFT_21399"/>
<dbReference type="SUPFAM" id="SSF46565">
    <property type="entry name" value="Chaperone J-domain"/>
    <property type="match status" value="1"/>
</dbReference>
<dbReference type="SMART" id="SM00271">
    <property type="entry name" value="DnaJ"/>
    <property type="match status" value="1"/>
</dbReference>
<feature type="compositionally biased region" description="Basic and acidic residues" evidence="2">
    <location>
        <begin position="193"/>
        <end position="205"/>
    </location>
</feature>
<feature type="region of interest" description="Disordered" evidence="2">
    <location>
        <begin position="179"/>
        <end position="209"/>
    </location>
</feature>
<dbReference type="PhylomeDB" id="B3RQ84"/>